<dbReference type="InterPro" id="IPR035994">
    <property type="entry name" value="Nucleoside_phosphorylase_sf"/>
</dbReference>
<evidence type="ECO:0000313" key="6">
    <source>
        <dbReference type="EMBL" id="CAB4829554.1"/>
    </source>
</evidence>
<dbReference type="Gene3D" id="3.40.50.1580">
    <property type="entry name" value="Nucleoside phosphorylase domain"/>
    <property type="match status" value="1"/>
</dbReference>
<keyword evidence="2" id="KW-0328">Glycosyltransferase</keyword>
<dbReference type="GO" id="GO:0009164">
    <property type="term" value="P:nucleoside catabolic process"/>
    <property type="evidence" value="ECO:0007669"/>
    <property type="project" value="UniProtKB-ARBA"/>
</dbReference>
<dbReference type="InterPro" id="IPR018016">
    <property type="entry name" value="Nucleoside_phosphorylase_CS"/>
</dbReference>
<comment type="similarity">
    <text evidence="1">Belongs to the PNP/UDP phosphorylase family.</text>
</comment>
<dbReference type="GO" id="GO:0005829">
    <property type="term" value="C:cytosol"/>
    <property type="evidence" value="ECO:0007669"/>
    <property type="project" value="TreeGrafter"/>
</dbReference>
<keyword evidence="3" id="KW-0808">Transferase</keyword>
<accession>A0A6J6BFP4</accession>
<feature type="domain" description="Nucleoside phosphorylase" evidence="4">
    <location>
        <begin position="20"/>
        <end position="216"/>
    </location>
</feature>
<name>A0A6J6BFP4_9ZZZZ</name>
<organism evidence="5">
    <name type="scientific">freshwater metagenome</name>
    <dbReference type="NCBI Taxonomy" id="449393"/>
    <lineage>
        <taxon>unclassified sequences</taxon>
        <taxon>metagenomes</taxon>
        <taxon>ecological metagenomes</taxon>
    </lineage>
</organism>
<dbReference type="PROSITE" id="PS01232">
    <property type="entry name" value="PNP_UDP_1"/>
    <property type="match status" value="1"/>
</dbReference>
<gene>
    <name evidence="5" type="ORF">UFOPK1438_00288</name>
    <name evidence="6" type="ORF">UFOPK3166_00857</name>
</gene>
<dbReference type="EMBL" id="CAEZSM010000022">
    <property type="protein sequence ID" value="CAB4537223.1"/>
    <property type="molecule type" value="Genomic_DNA"/>
</dbReference>
<evidence type="ECO:0000256" key="1">
    <source>
        <dbReference type="ARBA" id="ARBA00010456"/>
    </source>
</evidence>
<protein>
    <submittedName>
        <fullName evidence="5">Unannotated protein</fullName>
    </submittedName>
</protein>
<sequence>MSNSDLKQHHIQLQKGDVGRYVLLPGDPGRSEVIAQHLDDAVHVATNREYVTYTGTLDGVKVSVTSTGIGCPSSAIALEELVRVGADTFIRVGTSGAIQPGTKSGDLAIVTGAIRDEGTSIHYLPVAFPALADLEIVAALRTAAQKAGLPHALGISQSKDSFYGEIEPERSGVTSRLLDRWHAWQVGGAICSEMEAAALFIVASTLKVRAGGIMAMHGDGPFGSLEPLIETAISGVRELIKADQLSKEL</sequence>
<dbReference type="EMBL" id="CAFABD010000137">
    <property type="protein sequence ID" value="CAB4829554.1"/>
    <property type="molecule type" value="Genomic_DNA"/>
</dbReference>
<dbReference type="InterPro" id="IPR000845">
    <property type="entry name" value="Nucleoside_phosphorylase_d"/>
</dbReference>
<dbReference type="AlphaFoldDB" id="A0A6J6BFP4"/>
<evidence type="ECO:0000259" key="4">
    <source>
        <dbReference type="Pfam" id="PF01048"/>
    </source>
</evidence>
<proteinExistence type="inferred from homology"/>
<dbReference type="PANTHER" id="PTHR43691">
    <property type="entry name" value="URIDINE PHOSPHORYLASE"/>
    <property type="match status" value="1"/>
</dbReference>
<evidence type="ECO:0000313" key="5">
    <source>
        <dbReference type="EMBL" id="CAB4537223.1"/>
    </source>
</evidence>
<dbReference type="PANTHER" id="PTHR43691:SF13">
    <property type="entry name" value="URIDINE PHOSPHORYLASE"/>
    <property type="match status" value="1"/>
</dbReference>
<evidence type="ECO:0000256" key="2">
    <source>
        <dbReference type="ARBA" id="ARBA00022676"/>
    </source>
</evidence>
<evidence type="ECO:0000256" key="3">
    <source>
        <dbReference type="ARBA" id="ARBA00022679"/>
    </source>
</evidence>
<reference evidence="5" key="1">
    <citation type="submission" date="2020-05" db="EMBL/GenBank/DDBJ databases">
        <authorList>
            <person name="Chiriac C."/>
            <person name="Salcher M."/>
            <person name="Ghai R."/>
            <person name="Kavagutti S V."/>
        </authorList>
    </citation>
    <scope>NUCLEOTIDE SEQUENCE</scope>
</reference>
<dbReference type="Pfam" id="PF01048">
    <property type="entry name" value="PNP_UDP_1"/>
    <property type="match status" value="1"/>
</dbReference>
<dbReference type="SUPFAM" id="SSF53167">
    <property type="entry name" value="Purine and uridine phosphorylases"/>
    <property type="match status" value="1"/>
</dbReference>
<dbReference type="CDD" id="cd17767">
    <property type="entry name" value="UP_EcUdp-like"/>
    <property type="match status" value="1"/>
</dbReference>
<dbReference type="GO" id="GO:0016763">
    <property type="term" value="F:pentosyltransferase activity"/>
    <property type="evidence" value="ECO:0007669"/>
    <property type="project" value="InterPro"/>
</dbReference>